<proteinExistence type="predicted"/>
<dbReference type="PANTHER" id="PTHR43190:SF3">
    <property type="entry name" value="N-ACETYL-D-GLUCOSAMINE KINASE"/>
    <property type="match status" value="1"/>
</dbReference>
<dbReference type="PANTHER" id="PTHR43190">
    <property type="entry name" value="N-ACETYL-D-GLUCOSAMINE KINASE"/>
    <property type="match status" value="1"/>
</dbReference>
<dbReference type="SUPFAM" id="SSF53067">
    <property type="entry name" value="Actin-like ATPase domain"/>
    <property type="match status" value="2"/>
</dbReference>
<dbReference type="Pfam" id="PF01869">
    <property type="entry name" value="BcrAD_BadFG"/>
    <property type="match status" value="1"/>
</dbReference>
<evidence type="ECO:0000313" key="2">
    <source>
        <dbReference type="EMBL" id="SDE57742.1"/>
    </source>
</evidence>
<accession>A0A1G7E281</accession>
<keyword evidence="2" id="KW-0808">Transferase</keyword>
<dbReference type="GO" id="GO:0016301">
    <property type="term" value="F:kinase activity"/>
    <property type="evidence" value="ECO:0007669"/>
    <property type="project" value="UniProtKB-KW"/>
</dbReference>
<keyword evidence="2" id="KW-0418">Kinase</keyword>
<dbReference type="InterPro" id="IPR002731">
    <property type="entry name" value="ATPase_BadF"/>
</dbReference>
<organism evidence="2 3">
    <name type="scientific">Rhodobacter capsulatus</name>
    <name type="common">Rhodopseudomonas capsulata</name>
    <dbReference type="NCBI Taxonomy" id="1061"/>
    <lineage>
        <taxon>Bacteria</taxon>
        <taxon>Pseudomonadati</taxon>
        <taxon>Pseudomonadota</taxon>
        <taxon>Alphaproteobacteria</taxon>
        <taxon>Rhodobacterales</taxon>
        <taxon>Rhodobacter group</taxon>
        <taxon>Rhodobacter</taxon>
    </lineage>
</organism>
<sequence length="274" mass="28140">MVYLAIDGGGSGCRAVLCDAEGRELARAEGGPANIATDFAAALESLRGLALRLIGDRPLDQVRAVLGVAGANLSGAAPRLEAALPFRAKVVQDVTTSLRGALGTGDGIMAAIGTGSVFARQLGGQVTAIGGWGFRLGDEASGAWMGRLMLNRITRMLDGYAPLSPLARAILADLGGGPGLVAFTLQKTPADHALLVHRMAAAFDDPLSRHVLAETRAELRAAIGLLQTDPPLPVVWLGGLGPTLALTDWPRAEPLGTALDGAMAMARDPATWAA</sequence>
<evidence type="ECO:0000313" key="3">
    <source>
        <dbReference type="Proteomes" id="UP000183812"/>
    </source>
</evidence>
<protein>
    <submittedName>
        <fullName evidence="2">Glucosamine kinase</fullName>
    </submittedName>
</protein>
<dbReference type="EMBL" id="FNAY01000002">
    <property type="protein sequence ID" value="SDE57742.1"/>
    <property type="molecule type" value="Genomic_DNA"/>
</dbReference>
<feature type="domain" description="ATPase BadF/BadG/BcrA/BcrD type" evidence="1">
    <location>
        <begin position="6"/>
        <end position="165"/>
    </location>
</feature>
<dbReference type="Gene3D" id="3.30.420.40">
    <property type="match status" value="2"/>
</dbReference>
<dbReference type="AlphaFoldDB" id="A0A1G7E281"/>
<reference evidence="2 3" key="1">
    <citation type="submission" date="2016-10" db="EMBL/GenBank/DDBJ databases">
        <authorList>
            <person name="de Groot N.N."/>
        </authorList>
    </citation>
    <scope>NUCLEOTIDE SEQUENCE [LARGE SCALE GENOMIC DNA]</scope>
    <source>
        <strain evidence="3">DSM 938 / 37b4</strain>
    </source>
</reference>
<dbReference type="RefSeq" id="WP_074552795.1">
    <property type="nucleotide sequence ID" value="NZ_CP119563.1"/>
</dbReference>
<gene>
    <name evidence="2" type="ORF">SAMN04244550_00627</name>
</gene>
<evidence type="ECO:0000259" key="1">
    <source>
        <dbReference type="Pfam" id="PF01869"/>
    </source>
</evidence>
<name>A0A1G7E281_RHOCA</name>
<dbReference type="InterPro" id="IPR052519">
    <property type="entry name" value="Euk-type_GlcNAc_Kinase"/>
</dbReference>
<dbReference type="InterPro" id="IPR043129">
    <property type="entry name" value="ATPase_NBD"/>
</dbReference>
<dbReference type="CDD" id="cd24082">
    <property type="entry name" value="ASKHA_NBD_GspK-like"/>
    <property type="match status" value="1"/>
</dbReference>
<dbReference type="Proteomes" id="UP000183812">
    <property type="component" value="Unassembled WGS sequence"/>
</dbReference>